<protein>
    <submittedName>
        <fullName evidence="2">Cytosolic fatty-acid binding proteins domain-containing protein</fullName>
    </submittedName>
</protein>
<name>A0AC34RJG7_9BILA</name>
<evidence type="ECO:0000313" key="2">
    <source>
        <dbReference type="WBParaSite" id="JU765_v2.g7530.t1"/>
    </source>
</evidence>
<reference evidence="2" key="1">
    <citation type="submission" date="2022-11" db="UniProtKB">
        <authorList>
            <consortium name="WormBaseParasite"/>
        </authorList>
    </citation>
    <scope>IDENTIFICATION</scope>
</reference>
<proteinExistence type="predicted"/>
<organism evidence="1 2">
    <name type="scientific">Panagrolaimus sp. JU765</name>
    <dbReference type="NCBI Taxonomy" id="591449"/>
    <lineage>
        <taxon>Eukaryota</taxon>
        <taxon>Metazoa</taxon>
        <taxon>Ecdysozoa</taxon>
        <taxon>Nematoda</taxon>
        <taxon>Chromadorea</taxon>
        <taxon>Rhabditida</taxon>
        <taxon>Tylenchina</taxon>
        <taxon>Panagrolaimomorpha</taxon>
        <taxon>Panagrolaimoidea</taxon>
        <taxon>Panagrolaimidae</taxon>
        <taxon>Panagrolaimus</taxon>
    </lineage>
</organism>
<dbReference type="Proteomes" id="UP000887576">
    <property type="component" value="Unplaced"/>
</dbReference>
<accession>A0AC34RJG7</accession>
<dbReference type="WBParaSite" id="JU765_v2.g7530.t1">
    <property type="protein sequence ID" value="JU765_v2.g7530.t1"/>
    <property type="gene ID" value="JU765_v2.g7530"/>
</dbReference>
<sequence>MVDQFFGKWNFLQSENFEEYLKQVGVGLLTRKMANNLKPQIVFEKSGNGVKMSSLSTFKNITVEFELDKQIEETTGDGRKCMSTFSLKDNKLVQEQKPVNSVEKSSHFERWIEGNKLFITGESEGVKFKRIYEKADK</sequence>
<evidence type="ECO:0000313" key="1">
    <source>
        <dbReference type="Proteomes" id="UP000887576"/>
    </source>
</evidence>